<accession>A0A0G1C0B3</accession>
<evidence type="ECO:0000313" key="1">
    <source>
        <dbReference type="EMBL" id="KKS79055.1"/>
    </source>
</evidence>
<dbReference type="Pfam" id="PF13646">
    <property type="entry name" value="HEAT_2"/>
    <property type="match status" value="1"/>
</dbReference>
<dbReference type="STRING" id="1618369.UV54_C0043G0001"/>
<gene>
    <name evidence="1" type="ORF">UV54_C0043G0001</name>
</gene>
<dbReference type="Gene3D" id="1.25.10.10">
    <property type="entry name" value="Leucine-rich Repeat Variant"/>
    <property type="match status" value="1"/>
</dbReference>
<dbReference type="InterPro" id="IPR016024">
    <property type="entry name" value="ARM-type_fold"/>
</dbReference>
<dbReference type="AlphaFoldDB" id="A0A0G1C0B3"/>
<dbReference type="Proteomes" id="UP000034213">
    <property type="component" value="Unassembled WGS sequence"/>
</dbReference>
<evidence type="ECO:0000313" key="2">
    <source>
        <dbReference type="Proteomes" id="UP000034213"/>
    </source>
</evidence>
<name>A0A0G1C0B3_9BACT</name>
<dbReference type="SUPFAM" id="SSF48371">
    <property type="entry name" value="ARM repeat"/>
    <property type="match status" value="1"/>
</dbReference>
<dbReference type="EMBL" id="LCEW01000043">
    <property type="protein sequence ID" value="KKS79055.1"/>
    <property type="molecule type" value="Genomic_DNA"/>
</dbReference>
<organism evidence="1 2">
    <name type="scientific">Candidatus Beckwithbacteria bacterium GW2011_GWA2_43_10</name>
    <dbReference type="NCBI Taxonomy" id="1618369"/>
    <lineage>
        <taxon>Bacteria</taxon>
        <taxon>Candidatus Beckwithiibacteriota</taxon>
    </lineage>
</organism>
<feature type="non-terminal residue" evidence="1">
    <location>
        <position position="1"/>
    </location>
</feature>
<proteinExistence type="predicted"/>
<reference evidence="1 2" key="1">
    <citation type="journal article" date="2015" name="Nature">
        <title>rRNA introns, odd ribosomes, and small enigmatic genomes across a large radiation of phyla.</title>
        <authorList>
            <person name="Brown C.T."/>
            <person name="Hug L.A."/>
            <person name="Thomas B.C."/>
            <person name="Sharon I."/>
            <person name="Castelle C.J."/>
            <person name="Singh A."/>
            <person name="Wilkins M.J."/>
            <person name="Williams K.H."/>
            <person name="Banfield J.F."/>
        </authorList>
    </citation>
    <scope>NUCLEOTIDE SEQUENCE [LARGE SCALE GENOMIC DNA]</scope>
</reference>
<protein>
    <submittedName>
        <fullName evidence="1">Uncharacterized protein</fullName>
    </submittedName>
</protein>
<sequence length="286" mass="32809">ELAGDKNPDVRRRVVYSLEKMGKPGLPLLKELAERDGNPNMRREAAFSITKIETETRVQTRDIGIGHQQLIHDLITSQEPALLNPLTKEVIYDPERQEESPLLKLSDVIENLRKDYPELVGLVVLGSLSKGYWRPGNDLDWGLVFDGENPISASRVEKIKSDFKRLAREAAFPPCLGEDHRSLVASKIPRDDYVTLEIVFNGLFFGDRKRMVEVQTEILSNINQNRWRRIQDVWINNLNNYDKMVGRFGLSEGETTLIKNLRVLLWRLPDLETMRKEIAGGAKYKT</sequence>
<dbReference type="InterPro" id="IPR011989">
    <property type="entry name" value="ARM-like"/>
</dbReference>
<comment type="caution">
    <text evidence="1">The sequence shown here is derived from an EMBL/GenBank/DDBJ whole genome shotgun (WGS) entry which is preliminary data.</text>
</comment>